<evidence type="ECO:0000256" key="2">
    <source>
        <dbReference type="ARBA" id="ARBA00023125"/>
    </source>
</evidence>
<dbReference type="PROSITE" id="PS50943">
    <property type="entry name" value="HTH_CROC1"/>
    <property type="match status" value="1"/>
</dbReference>
<evidence type="ECO:0000259" key="5">
    <source>
        <dbReference type="PROSITE" id="PS50943"/>
    </source>
</evidence>
<dbReference type="PROSITE" id="PS50932">
    <property type="entry name" value="HTH_LACI_2"/>
    <property type="match status" value="1"/>
</dbReference>
<dbReference type="EMBL" id="SWMU01000004">
    <property type="protein sequence ID" value="TKS55672.1"/>
    <property type="molecule type" value="Genomic_DNA"/>
</dbReference>
<organism evidence="6 7">
    <name type="scientific">Mesohalobacter halotolerans</name>
    <dbReference type="NCBI Taxonomy" id="1883405"/>
    <lineage>
        <taxon>Bacteria</taxon>
        <taxon>Pseudomonadati</taxon>
        <taxon>Bacteroidota</taxon>
        <taxon>Flavobacteriia</taxon>
        <taxon>Flavobacteriales</taxon>
        <taxon>Flavobacteriaceae</taxon>
        <taxon>Mesohalobacter</taxon>
    </lineage>
</organism>
<accession>A0A4U5TP95</accession>
<keyword evidence="2" id="KW-0238">DNA-binding</keyword>
<dbReference type="InterPro" id="IPR046335">
    <property type="entry name" value="LacI/GalR-like_sensor"/>
</dbReference>
<gene>
    <name evidence="6" type="ORF">FCN74_10210</name>
</gene>
<dbReference type="GO" id="GO:0003700">
    <property type="term" value="F:DNA-binding transcription factor activity"/>
    <property type="evidence" value="ECO:0007669"/>
    <property type="project" value="TreeGrafter"/>
</dbReference>
<dbReference type="PANTHER" id="PTHR30146:SF109">
    <property type="entry name" value="HTH-TYPE TRANSCRIPTIONAL REGULATOR GALS"/>
    <property type="match status" value="1"/>
</dbReference>
<evidence type="ECO:0000256" key="1">
    <source>
        <dbReference type="ARBA" id="ARBA00023015"/>
    </source>
</evidence>
<sequence>MKQKTTLKQLSKELNVSVSTVSKALNNSSEISTKTIKRVKELAKLYGYKPNPVAVSLKRNKTFTIGILIPDILNHFFAKVLHGIEEQASLKGYKIITCLTNESLDKEKEYLEMLEYNKVDGIIAALSKETQVKEDFSHFKNFKSLDKPLVLFDRITDEIDCDKVLVDDQKAAQDVFEYLKEQNRKNIAVVSTLPHLSVIVARLQGVMTSANQTSTNVKTLMISETKDAESKINDFFKNESFDALIGLDETAASIAINAAKHYQVKIPKDLAIVGFTDGLLAKNAYPKMSVVSQHAIELGKNTVKILLERIENKTLKPKRFIQPTTLIKRASSE</sequence>
<proteinExistence type="predicted"/>
<keyword evidence="7" id="KW-1185">Reference proteome</keyword>
<keyword evidence="1" id="KW-0805">Transcription regulation</keyword>
<dbReference type="Gene3D" id="1.10.260.40">
    <property type="entry name" value="lambda repressor-like DNA-binding domains"/>
    <property type="match status" value="1"/>
</dbReference>
<dbReference type="AlphaFoldDB" id="A0A4U5TP95"/>
<dbReference type="InterPro" id="IPR001387">
    <property type="entry name" value="Cro/C1-type_HTH"/>
</dbReference>
<dbReference type="SUPFAM" id="SSF47413">
    <property type="entry name" value="lambda repressor-like DNA-binding domains"/>
    <property type="match status" value="1"/>
</dbReference>
<reference evidence="6 7" key="1">
    <citation type="submission" date="2019-04" db="EMBL/GenBank/DDBJ databases">
        <title>Psychroflexus halotolerans sp. nov., isolated from a marine solar saltern.</title>
        <authorList>
            <person name="Feng X."/>
        </authorList>
    </citation>
    <scope>NUCLEOTIDE SEQUENCE [LARGE SCALE GENOMIC DNA]</scope>
    <source>
        <strain evidence="6 7">WDS2C27</strain>
    </source>
</reference>
<dbReference type="Gene3D" id="3.40.50.2300">
    <property type="match status" value="2"/>
</dbReference>
<dbReference type="Pfam" id="PF00356">
    <property type="entry name" value="LacI"/>
    <property type="match status" value="1"/>
</dbReference>
<dbReference type="PANTHER" id="PTHR30146">
    <property type="entry name" value="LACI-RELATED TRANSCRIPTIONAL REPRESSOR"/>
    <property type="match status" value="1"/>
</dbReference>
<dbReference type="Pfam" id="PF13377">
    <property type="entry name" value="Peripla_BP_3"/>
    <property type="match status" value="1"/>
</dbReference>
<comment type="caution">
    <text evidence="6">The sequence shown here is derived from an EMBL/GenBank/DDBJ whole genome shotgun (WGS) entry which is preliminary data.</text>
</comment>
<protein>
    <submittedName>
        <fullName evidence="6">LacI family transcriptional regulator</fullName>
    </submittedName>
</protein>
<evidence type="ECO:0000256" key="3">
    <source>
        <dbReference type="ARBA" id="ARBA00023163"/>
    </source>
</evidence>
<dbReference type="RefSeq" id="WP_138932499.1">
    <property type="nucleotide sequence ID" value="NZ_SWMU01000004.1"/>
</dbReference>
<dbReference type="InterPro" id="IPR000843">
    <property type="entry name" value="HTH_LacI"/>
</dbReference>
<dbReference type="SUPFAM" id="SSF53822">
    <property type="entry name" value="Periplasmic binding protein-like I"/>
    <property type="match status" value="1"/>
</dbReference>
<dbReference type="SMART" id="SM00354">
    <property type="entry name" value="HTH_LACI"/>
    <property type="match status" value="1"/>
</dbReference>
<dbReference type="Proteomes" id="UP000306552">
    <property type="component" value="Unassembled WGS sequence"/>
</dbReference>
<dbReference type="InterPro" id="IPR010982">
    <property type="entry name" value="Lambda_DNA-bd_dom_sf"/>
</dbReference>
<dbReference type="OrthoDB" id="9768806at2"/>
<feature type="domain" description="HTH lacI-type" evidence="4">
    <location>
        <begin position="5"/>
        <end position="59"/>
    </location>
</feature>
<dbReference type="CDD" id="cd06267">
    <property type="entry name" value="PBP1_LacI_sugar_binding-like"/>
    <property type="match status" value="1"/>
</dbReference>
<evidence type="ECO:0000259" key="4">
    <source>
        <dbReference type="PROSITE" id="PS50932"/>
    </source>
</evidence>
<dbReference type="InterPro" id="IPR028082">
    <property type="entry name" value="Peripla_BP_I"/>
</dbReference>
<keyword evidence="3" id="KW-0804">Transcription</keyword>
<dbReference type="CDD" id="cd01392">
    <property type="entry name" value="HTH_LacI"/>
    <property type="match status" value="1"/>
</dbReference>
<evidence type="ECO:0000313" key="7">
    <source>
        <dbReference type="Proteomes" id="UP000306552"/>
    </source>
</evidence>
<evidence type="ECO:0000313" key="6">
    <source>
        <dbReference type="EMBL" id="TKS55672.1"/>
    </source>
</evidence>
<name>A0A4U5TP95_9FLAO</name>
<dbReference type="GO" id="GO:0000976">
    <property type="term" value="F:transcription cis-regulatory region binding"/>
    <property type="evidence" value="ECO:0007669"/>
    <property type="project" value="TreeGrafter"/>
</dbReference>
<feature type="domain" description="HTH cro/C1-type" evidence="5">
    <location>
        <begin position="6"/>
        <end position="53"/>
    </location>
</feature>